<accession>A0A5N7BDM5</accession>
<name>A0A5N7BDM5_9EURO</name>
<evidence type="ECO:0000313" key="3">
    <source>
        <dbReference type="Proteomes" id="UP000326198"/>
    </source>
</evidence>
<feature type="region of interest" description="Disordered" evidence="1">
    <location>
        <begin position="96"/>
        <end position="257"/>
    </location>
</feature>
<dbReference type="OrthoDB" id="4461408at2759"/>
<evidence type="ECO:0000313" key="2">
    <source>
        <dbReference type="EMBL" id="KAE8379868.1"/>
    </source>
</evidence>
<protein>
    <submittedName>
        <fullName evidence="2">Uncharacterized protein</fullName>
    </submittedName>
</protein>
<feature type="compositionally biased region" description="Polar residues" evidence="1">
    <location>
        <begin position="149"/>
        <end position="167"/>
    </location>
</feature>
<feature type="compositionally biased region" description="Basic and acidic residues" evidence="1">
    <location>
        <begin position="235"/>
        <end position="257"/>
    </location>
</feature>
<keyword evidence="3" id="KW-1185">Reference proteome</keyword>
<feature type="compositionally biased region" description="Polar residues" evidence="1">
    <location>
        <begin position="207"/>
        <end position="217"/>
    </location>
</feature>
<evidence type="ECO:0000256" key="1">
    <source>
        <dbReference type="SAM" id="MobiDB-lite"/>
    </source>
</evidence>
<dbReference type="EMBL" id="ML736188">
    <property type="protein sequence ID" value="KAE8379868.1"/>
    <property type="molecule type" value="Genomic_DNA"/>
</dbReference>
<feature type="compositionally biased region" description="Polar residues" evidence="1">
    <location>
        <begin position="175"/>
        <end position="190"/>
    </location>
</feature>
<sequence>MSDLAIQSTSSSKSTKPLIVAGHTFSSPNEVFSQLRTRPPVGNEVLTELDVRKNSMGLLSTGSEIIEVPIGGPGFEWTGTEPQLPLPQAIIEELSDLSSDSEHEDAESLQGTQAPPTITVEPTATPTSTTLPTSTRRQKRKREKAPMLTASSSGQRQPSQRTTSDSHISPHGDTSRLTGSPGAPSSLQSTKDAEFPSSLQDVGVQNPLETLSGSNNIHRPLHPPLPSPLAGIGPKGKEGETAAETHPETQIRDDEAAHKSTIMEALLKRFKASNIDPKRVLAESDKKTTADCAVIELKRFEHHYKNQLNSYQFSLFQHQAEIDPVLWLLQALFSSDTELLAFPQGVEKVIPNHDGIVLPPPPPPTVCQYGSGATLLPIKNADLNTAVVLRPNLLPVPVIMELSKGALHSKFRVVEAIQKIRSEREPVSGDLRDLSTKIVTFVEHSPILQGISPLSDAILCRRSYLEVEVQEEMRILLGEDWDTA</sequence>
<reference evidence="2 3" key="1">
    <citation type="submission" date="2019-04" db="EMBL/GenBank/DDBJ databases">
        <title>Friends and foes A comparative genomics studyof 23 Aspergillus species from section Flavi.</title>
        <authorList>
            <consortium name="DOE Joint Genome Institute"/>
            <person name="Kjaerbolling I."/>
            <person name="Vesth T."/>
            <person name="Frisvad J.C."/>
            <person name="Nybo J.L."/>
            <person name="Theobald S."/>
            <person name="Kildgaard S."/>
            <person name="Isbrandt T."/>
            <person name="Kuo A."/>
            <person name="Sato A."/>
            <person name="Lyhne E.K."/>
            <person name="Kogle M.E."/>
            <person name="Wiebenga A."/>
            <person name="Kun R.S."/>
            <person name="Lubbers R.J."/>
            <person name="Makela M.R."/>
            <person name="Barry K."/>
            <person name="Chovatia M."/>
            <person name="Clum A."/>
            <person name="Daum C."/>
            <person name="Haridas S."/>
            <person name="He G."/>
            <person name="LaButti K."/>
            <person name="Lipzen A."/>
            <person name="Mondo S."/>
            <person name="Riley R."/>
            <person name="Salamov A."/>
            <person name="Simmons B.A."/>
            <person name="Magnuson J.K."/>
            <person name="Henrissat B."/>
            <person name="Mortensen U.H."/>
            <person name="Larsen T.O."/>
            <person name="Devries R.P."/>
            <person name="Grigoriev I.V."/>
            <person name="Machida M."/>
            <person name="Baker S.E."/>
            <person name="Andersen M.R."/>
        </authorList>
    </citation>
    <scope>NUCLEOTIDE SEQUENCE [LARGE SCALE GENOMIC DNA]</scope>
    <source>
        <strain evidence="2 3">IBT 29228</strain>
    </source>
</reference>
<dbReference type="Proteomes" id="UP000326198">
    <property type="component" value="Unassembled WGS sequence"/>
</dbReference>
<gene>
    <name evidence="2" type="ORF">BDV26DRAFT_290878</name>
</gene>
<dbReference type="AlphaFoldDB" id="A0A5N7BDM5"/>
<feature type="compositionally biased region" description="Low complexity" evidence="1">
    <location>
        <begin position="115"/>
        <end position="135"/>
    </location>
</feature>
<organism evidence="2 3">
    <name type="scientific">Aspergillus bertholletiae</name>
    <dbReference type="NCBI Taxonomy" id="1226010"/>
    <lineage>
        <taxon>Eukaryota</taxon>
        <taxon>Fungi</taxon>
        <taxon>Dikarya</taxon>
        <taxon>Ascomycota</taxon>
        <taxon>Pezizomycotina</taxon>
        <taxon>Eurotiomycetes</taxon>
        <taxon>Eurotiomycetidae</taxon>
        <taxon>Eurotiales</taxon>
        <taxon>Aspergillaceae</taxon>
        <taxon>Aspergillus</taxon>
        <taxon>Aspergillus subgen. Circumdati</taxon>
    </lineage>
</organism>
<proteinExistence type="predicted"/>